<dbReference type="AlphaFoldDB" id="A0A3S0BZU2"/>
<dbReference type="CDD" id="cd01629">
    <property type="entry name" value="HAD_EP"/>
    <property type="match status" value="1"/>
</dbReference>
<comment type="cofactor">
    <cofactor evidence="4">
        <name>Mg(2+)</name>
        <dbReference type="ChEBI" id="CHEBI:18420"/>
    </cofactor>
    <text evidence="4">Binds 1 Mg(2+) ion per subunit.</text>
</comment>
<dbReference type="SUPFAM" id="SSF56784">
    <property type="entry name" value="HAD-like"/>
    <property type="match status" value="1"/>
</dbReference>
<dbReference type="Gene3D" id="3.40.50.1000">
    <property type="entry name" value="HAD superfamily/HAD-like"/>
    <property type="match status" value="1"/>
</dbReference>
<evidence type="ECO:0000256" key="1">
    <source>
        <dbReference type="ARBA" id="ARBA00022605"/>
    </source>
</evidence>
<dbReference type="NCBIfam" id="TIGR01691">
    <property type="entry name" value="enolase-ppase"/>
    <property type="match status" value="1"/>
</dbReference>
<comment type="pathway">
    <text evidence="4">Amino-acid biosynthesis; L-methionine biosynthesis via salvage pathway; L-methionine from S-methyl-5-thio-alpha-D-ribose 1-phosphate: step 4/6.</text>
</comment>
<dbReference type="SFLD" id="SFLDS00003">
    <property type="entry name" value="Haloacid_Dehalogenase"/>
    <property type="match status" value="1"/>
</dbReference>
<dbReference type="Gene3D" id="1.10.720.60">
    <property type="match status" value="1"/>
</dbReference>
<dbReference type="SFLD" id="SFLDG01129">
    <property type="entry name" value="C1.5:_HAD__Beta-PGM__Phosphata"/>
    <property type="match status" value="1"/>
</dbReference>
<comment type="catalytic activity">
    <reaction evidence="4">
        <text>5-methylsulfanyl-2,3-dioxopentyl phosphate + H2O = 1,2-dihydroxy-5-(methylsulfanyl)pent-1-en-3-one + phosphate</text>
        <dbReference type="Rhea" id="RHEA:21700"/>
        <dbReference type="ChEBI" id="CHEBI:15377"/>
        <dbReference type="ChEBI" id="CHEBI:43474"/>
        <dbReference type="ChEBI" id="CHEBI:49252"/>
        <dbReference type="ChEBI" id="CHEBI:58828"/>
        <dbReference type="EC" id="3.1.3.77"/>
    </reaction>
</comment>
<protein>
    <recommendedName>
        <fullName evidence="4">Enolase-phosphatase E1</fullName>
        <ecNumber evidence="4">3.1.3.77</ecNumber>
    </recommendedName>
    <alternativeName>
        <fullName evidence="4">2,3-diketo-5-methylthio-1-phosphopentane phosphatase</fullName>
    </alternativeName>
</protein>
<accession>A0A3S0BZU2</accession>
<organism evidence="5 6">
    <name type="scientific">Corynebacterium hylobatis</name>
    <dbReference type="NCBI Taxonomy" id="1859290"/>
    <lineage>
        <taxon>Bacteria</taxon>
        <taxon>Bacillati</taxon>
        <taxon>Actinomycetota</taxon>
        <taxon>Actinomycetes</taxon>
        <taxon>Mycobacteriales</taxon>
        <taxon>Corynebacteriaceae</taxon>
        <taxon>Corynebacterium</taxon>
    </lineage>
</organism>
<evidence type="ECO:0000313" key="5">
    <source>
        <dbReference type="EMBL" id="RSZ61618.1"/>
    </source>
</evidence>
<comment type="caution">
    <text evidence="5">The sequence shown here is derived from an EMBL/GenBank/DDBJ whole genome shotgun (WGS) entry which is preliminary data.</text>
</comment>
<dbReference type="RefSeq" id="WP_126121575.1">
    <property type="nucleotide sequence ID" value="NZ_RXHJ01000017.1"/>
</dbReference>
<dbReference type="InterPro" id="IPR006439">
    <property type="entry name" value="HAD-SF_hydro_IA"/>
</dbReference>
<dbReference type="Pfam" id="PF00702">
    <property type="entry name" value="Hydrolase"/>
    <property type="match status" value="1"/>
</dbReference>
<dbReference type="GO" id="GO:0043715">
    <property type="term" value="F:2,3-diketo-5-methylthiopentyl-1-phosphate enolase activity"/>
    <property type="evidence" value="ECO:0007669"/>
    <property type="project" value="UniProtKB-UniRule"/>
</dbReference>
<dbReference type="HAMAP" id="MF_01681">
    <property type="entry name" value="Salvage_MtnC"/>
    <property type="match status" value="1"/>
</dbReference>
<comment type="function">
    <text evidence="4">Bifunctional enzyme that catalyzes the enolization of 2,3-diketo-5-methylthiopentyl-1-phosphate (DK-MTP-1-P) into the intermediate 2-hydroxy-3-keto-5-methylthiopentenyl-1-phosphate (HK-MTPenyl-1-P), which is then dephosphorylated to form the acireductone 1,2-dihydroxy-3-keto-5-methylthiopentene (DHK-MTPene).</text>
</comment>
<dbReference type="GO" id="GO:0043716">
    <property type="term" value="F:2-hydroxy-3-keto-5-methylthiopentenyl-1-phosphate phosphatase activity"/>
    <property type="evidence" value="ECO:0007669"/>
    <property type="project" value="UniProtKB-UniRule"/>
</dbReference>
<dbReference type="PANTHER" id="PTHR20371:SF1">
    <property type="entry name" value="ENOLASE-PHOSPHATASE E1"/>
    <property type="match status" value="1"/>
</dbReference>
<dbReference type="Proteomes" id="UP000274907">
    <property type="component" value="Unassembled WGS sequence"/>
</dbReference>
<comment type="subunit">
    <text evidence="4">Monomer.</text>
</comment>
<dbReference type="EMBL" id="RXHJ01000017">
    <property type="protein sequence ID" value="RSZ61618.1"/>
    <property type="molecule type" value="Genomic_DNA"/>
</dbReference>
<dbReference type="InterPro" id="IPR023943">
    <property type="entry name" value="Enolase-ppase_E1"/>
</dbReference>
<sequence>MNNLPTVILPRPDVIVLDIEGTTSSTWFVHDTLYPYSRERFGSWLREHSDHPDVARASAQIMQEGEMGAHVNVDTLVDQLEEWLDNDEKRTPLKTLQGLIWADGFNRGDLTSHFFDDSIPAIRRWHEEGIDLKIFSSGSVNAQTAWFGNSPEGDLLPMFTGHFDTENAGPKKLASSYATIREAIGVPADKLLFFSDLVEELDGAREDGWATVGVRREGDQHYDRGVGEHPEISSFDQVVWG</sequence>
<dbReference type="GO" id="GO:0000287">
    <property type="term" value="F:magnesium ion binding"/>
    <property type="evidence" value="ECO:0007669"/>
    <property type="project" value="UniProtKB-UniRule"/>
</dbReference>
<proteinExistence type="inferred from homology"/>
<keyword evidence="3 4" id="KW-0486">Methionine biosynthesis</keyword>
<dbReference type="InterPro" id="IPR023214">
    <property type="entry name" value="HAD_sf"/>
</dbReference>
<comment type="similarity">
    <text evidence="4">Belongs to the HAD-like hydrolase superfamily. MasA/MtnC family.</text>
</comment>
<keyword evidence="6" id="KW-1185">Reference proteome</keyword>
<gene>
    <name evidence="4 5" type="primary">mtnC</name>
    <name evidence="5" type="ORF">EAH68_11935</name>
</gene>
<dbReference type="GO" id="GO:0043874">
    <property type="term" value="F:acireductone synthase activity"/>
    <property type="evidence" value="ECO:0007669"/>
    <property type="project" value="UniProtKB-EC"/>
</dbReference>
<evidence type="ECO:0000256" key="4">
    <source>
        <dbReference type="HAMAP-Rule" id="MF_01681"/>
    </source>
</evidence>
<dbReference type="SFLD" id="SFLDG01133">
    <property type="entry name" value="C1.5.4:_Enolase-phosphatase_Li"/>
    <property type="match status" value="1"/>
</dbReference>
<evidence type="ECO:0000313" key="6">
    <source>
        <dbReference type="Proteomes" id="UP000274907"/>
    </source>
</evidence>
<keyword evidence="2 4" id="KW-0378">Hydrolase</keyword>
<dbReference type="PANTHER" id="PTHR20371">
    <property type="entry name" value="ENOLASE-PHOSPHATASE E1"/>
    <property type="match status" value="1"/>
</dbReference>
<dbReference type="EC" id="3.1.3.77" evidence="4"/>
<comment type="pathway">
    <text evidence="4">Amino-acid biosynthesis; L-methionine biosynthesis via salvage pathway; L-methionine from S-methyl-5-thio-alpha-D-ribose 1-phosphate: step 3/6.</text>
</comment>
<dbReference type="InterPro" id="IPR036412">
    <property type="entry name" value="HAD-like_sf"/>
</dbReference>
<keyword evidence="1 4" id="KW-0028">Amino-acid biosynthesis</keyword>
<dbReference type="OrthoDB" id="9797416at2"/>
<dbReference type="GO" id="GO:0019509">
    <property type="term" value="P:L-methionine salvage from methylthioadenosine"/>
    <property type="evidence" value="ECO:0007669"/>
    <property type="project" value="UniProtKB-UniRule"/>
</dbReference>
<reference evidence="5 6" key="1">
    <citation type="submission" date="2018-12" db="EMBL/GenBank/DDBJ databases">
        <title>YIM 101343 draft genome.</title>
        <authorList>
            <person name="Chen X."/>
        </authorList>
    </citation>
    <scope>NUCLEOTIDE SEQUENCE [LARGE SCALE GENOMIC DNA]</scope>
    <source>
        <strain evidence="5 6">YIM 101343</strain>
    </source>
</reference>
<evidence type="ECO:0000256" key="3">
    <source>
        <dbReference type="ARBA" id="ARBA00023167"/>
    </source>
</evidence>
<keyword evidence="4" id="KW-0460">Magnesium</keyword>
<dbReference type="PRINTS" id="PR00413">
    <property type="entry name" value="HADHALOGNASE"/>
</dbReference>
<dbReference type="UniPathway" id="UPA00904">
    <property type="reaction ID" value="UER00876"/>
</dbReference>
<keyword evidence="4" id="KW-0479">Metal-binding</keyword>
<name>A0A3S0BZU2_9CORY</name>
<evidence type="ECO:0000256" key="2">
    <source>
        <dbReference type="ARBA" id="ARBA00022801"/>
    </source>
</evidence>